<dbReference type="OrthoDB" id="5914130at2"/>
<dbReference type="PANTHER" id="PTHR34605">
    <property type="entry name" value="PHAGE_INTEGRASE DOMAIN-CONTAINING PROTEIN"/>
    <property type="match status" value="1"/>
</dbReference>
<dbReference type="GO" id="GO:0003677">
    <property type="term" value="F:DNA binding"/>
    <property type="evidence" value="ECO:0007669"/>
    <property type="project" value="InterPro"/>
</dbReference>
<dbReference type="CDD" id="cd00799">
    <property type="entry name" value="INT_Cre_C"/>
    <property type="match status" value="1"/>
</dbReference>
<gene>
    <name evidence="3" type="ORF">D3879_10360</name>
</gene>
<sequence>MLGLSKKVRVASVRVLRCWRDRALILLGFWRAFRSDELCRLQVEHIQARAGEGMTLFLPRSKGDRDNLGTSYSAPALQRLCPVQAYLEWIAVAGLALGPVFRGINRWGQLQVTPLHPNSVIPLLRQTLQRAGLDGEQYSCHSLRRGFATWATCNGWDQKSLMSYVGWKDAKSALRYVEAARFFAGALQAPAVREFSAIPLPDEVG</sequence>
<dbReference type="Gene3D" id="1.10.443.10">
    <property type="entry name" value="Intergrase catalytic core"/>
    <property type="match status" value="1"/>
</dbReference>
<dbReference type="InterPro" id="IPR002104">
    <property type="entry name" value="Integrase_catalytic"/>
</dbReference>
<keyword evidence="4" id="KW-1185">Reference proteome</keyword>
<dbReference type="EMBL" id="QYUR01000002">
    <property type="protein sequence ID" value="RJG13608.1"/>
    <property type="molecule type" value="Genomic_DNA"/>
</dbReference>
<dbReference type="GO" id="GO:0006310">
    <property type="term" value="P:DNA recombination"/>
    <property type="evidence" value="ECO:0007669"/>
    <property type="project" value="UniProtKB-KW"/>
</dbReference>
<evidence type="ECO:0000259" key="2">
    <source>
        <dbReference type="PROSITE" id="PS51898"/>
    </source>
</evidence>
<organism evidence="3 4">
    <name type="scientific">Pseudomonas cavernicola</name>
    <dbReference type="NCBI Taxonomy" id="2320866"/>
    <lineage>
        <taxon>Bacteria</taxon>
        <taxon>Pseudomonadati</taxon>
        <taxon>Pseudomonadota</taxon>
        <taxon>Gammaproteobacteria</taxon>
        <taxon>Pseudomonadales</taxon>
        <taxon>Pseudomonadaceae</taxon>
        <taxon>Pseudomonas</taxon>
    </lineage>
</organism>
<dbReference type="InterPro" id="IPR013762">
    <property type="entry name" value="Integrase-like_cat_sf"/>
</dbReference>
<proteinExistence type="predicted"/>
<dbReference type="InterPro" id="IPR011010">
    <property type="entry name" value="DNA_brk_join_enz"/>
</dbReference>
<dbReference type="PANTHER" id="PTHR34605:SF4">
    <property type="entry name" value="DNA ADENINE METHYLTRANSFERASE"/>
    <property type="match status" value="1"/>
</dbReference>
<name>A0A418XMA8_9PSED</name>
<reference evidence="3 4" key="1">
    <citation type="submission" date="2018-09" db="EMBL/GenBank/DDBJ databases">
        <authorList>
            <person name="Zhu H."/>
        </authorList>
    </citation>
    <scope>NUCLEOTIDE SEQUENCE [LARGE SCALE GENOMIC DNA]</scope>
    <source>
        <strain evidence="3 4">K1S02-6</strain>
    </source>
</reference>
<accession>A0A418XMA8</accession>
<keyword evidence="1" id="KW-0233">DNA recombination</keyword>
<dbReference type="Pfam" id="PF00589">
    <property type="entry name" value="Phage_integrase"/>
    <property type="match status" value="1"/>
</dbReference>
<evidence type="ECO:0000256" key="1">
    <source>
        <dbReference type="ARBA" id="ARBA00023172"/>
    </source>
</evidence>
<dbReference type="SUPFAM" id="SSF56349">
    <property type="entry name" value="DNA breaking-rejoining enzymes"/>
    <property type="match status" value="1"/>
</dbReference>
<comment type="caution">
    <text evidence="3">The sequence shown here is derived from an EMBL/GenBank/DDBJ whole genome shotgun (WGS) entry which is preliminary data.</text>
</comment>
<dbReference type="GO" id="GO:0015074">
    <property type="term" value="P:DNA integration"/>
    <property type="evidence" value="ECO:0007669"/>
    <property type="project" value="InterPro"/>
</dbReference>
<protein>
    <recommendedName>
        <fullName evidence="2">Tyr recombinase domain-containing protein</fullName>
    </recommendedName>
</protein>
<evidence type="ECO:0000313" key="4">
    <source>
        <dbReference type="Proteomes" id="UP000284021"/>
    </source>
</evidence>
<dbReference type="RefSeq" id="WP_119954162.1">
    <property type="nucleotide sequence ID" value="NZ_QYUR01000002.1"/>
</dbReference>
<dbReference type="InterPro" id="IPR052925">
    <property type="entry name" value="Phage_Integrase-like_Recomb"/>
</dbReference>
<evidence type="ECO:0000313" key="3">
    <source>
        <dbReference type="EMBL" id="RJG13608.1"/>
    </source>
</evidence>
<dbReference type="Proteomes" id="UP000284021">
    <property type="component" value="Unassembled WGS sequence"/>
</dbReference>
<feature type="domain" description="Tyr recombinase" evidence="2">
    <location>
        <begin position="1"/>
        <end position="193"/>
    </location>
</feature>
<dbReference type="AlphaFoldDB" id="A0A418XMA8"/>
<dbReference type="PROSITE" id="PS51898">
    <property type="entry name" value="TYR_RECOMBINASE"/>
    <property type="match status" value="1"/>
</dbReference>